<evidence type="ECO:0000256" key="1">
    <source>
        <dbReference type="SAM" id="MobiDB-lite"/>
    </source>
</evidence>
<feature type="region of interest" description="Disordered" evidence="1">
    <location>
        <begin position="15"/>
        <end position="53"/>
    </location>
</feature>
<dbReference type="AlphaFoldDB" id="W9RVK7"/>
<keyword evidence="3" id="KW-1185">Reference proteome</keyword>
<dbReference type="Proteomes" id="UP000030645">
    <property type="component" value="Unassembled WGS sequence"/>
</dbReference>
<sequence>MPNVVRTKTIIGQCRQDSNTCMPKTQSTLMRRMRGSRSRSQSQKSSTTTRKNDNAIKSSKVDFNLKELEFDPELRILIFKYHLNILDQI</sequence>
<accession>W9RVK7</accession>
<organism evidence="2 3">
    <name type="scientific">Morus notabilis</name>
    <dbReference type="NCBI Taxonomy" id="981085"/>
    <lineage>
        <taxon>Eukaryota</taxon>
        <taxon>Viridiplantae</taxon>
        <taxon>Streptophyta</taxon>
        <taxon>Embryophyta</taxon>
        <taxon>Tracheophyta</taxon>
        <taxon>Spermatophyta</taxon>
        <taxon>Magnoliopsida</taxon>
        <taxon>eudicotyledons</taxon>
        <taxon>Gunneridae</taxon>
        <taxon>Pentapetalae</taxon>
        <taxon>rosids</taxon>
        <taxon>fabids</taxon>
        <taxon>Rosales</taxon>
        <taxon>Moraceae</taxon>
        <taxon>Moreae</taxon>
        <taxon>Morus</taxon>
    </lineage>
</organism>
<proteinExistence type="predicted"/>
<feature type="compositionally biased region" description="Polar residues" evidence="1">
    <location>
        <begin position="15"/>
        <end position="26"/>
    </location>
</feature>
<dbReference type="EMBL" id="KE345283">
    <property type="protein sequence ID" value="EXB98013.1"/>
    <property type="molecule type" value="Genomic_DNA"/>
</dbReference>
<reference evidence="3" key="1">
    <citation type="submission" date="2013-01" db="EMBL/GenBank/DDBJ databases">
        <title>Draft Genome Sequence of a Mulberry Tree, Morus notabilis C.K. Schneid.</title>
        <authorList>
            <person name="He N."/>
            <person name="Zhao S."/>
        </authorList>
    </citation>
    <scope>NUCLEOTIDE SEQUENCE</scope>
</reference>
<feature type="compositionally biased region" description="Low complexity" evidence="1">
    <location>
        <begin position="38"/>
        <end position="49"/>
    </location>
</feature>
<protein>
    <submittedName>
        <fullName evidence="2">Uncharacterized protein</fullName>
    </submittedName>
</protein>
<evidence type="ECO:0000313" key="3">
    <source>
        <dbReference type="Proteomes" id="UP000030645"/>
    </source>
</evidence>
<evidence type="ECO:0000313" key="2">
    <source>
        <dbReference type="EMBL" id="EXB98013.1"/>
    </source>
</evidence>
<name>W9RVK7_9ROSA</name>
<gene>
    <name evidence="2" type="ORF">L484_005502</name>
</gene>